<evidence type="ECO:0000256" key="1">
    <source>
        <dbReference type="ARBA" id="ARBA00022490"/>
    </source>
</evidence>
<dbReference type="OrthoDB" id="9779889at2"/>
<accession>A0A1D9MKS5</accession>
<dbReference type="GO" id="GO:0042026">
    <property type="term" value="P:protein refolding"/>
    <property type="evidence" value="ECO:0007669"/>
    <property type="project" value="TreeGrafter"/>
</dbReference>
<dbReference type="KEGG" id="avu:BK816_06090"/>
<evidence type="ECO:0000256" key="6">
    <source>
        <dbReference type="ARBA" id="ARBA00022833"/>
    </source>
</evidence>
<dbReference type="GO" id="GO:0009408">
    <property type="term" value="P:response to heat"/>
    <property type="evidence" value="ECO:0007669"/>
    <property type="project" value="InterPro"/>
</dbReference>
<dbReference type="PROSITE" id="PS00636">
    <property type="entry name" value="DNAJ_1"/>
    <property type="match status" value="1"/>
</dbReference>
<evidence type="ECO:0000256" key="4">
    <source>
        <dbReference type="ARBA" id="ARBA00022737"/>
    </source>
</evidence>
<dbReference type="NCBIfam" id="NF008035">
    <property type="entry name" value="PRK10767.1"/>
    <property type="match status" value="1"/>
</dbReference>
<feature type="zinc finger region" description="CR-type" evidence="12">
    <location>
        <begin position="125"/>
        <end position="207"/>
    </location>
</feature>
<reference evidence="15 16" key="1">
    <citation type="submission" date="2016-10" db="EMBL/GenBank/DDBJ databases">
        <title>Actinomyces aegypiusis sp. nov., isolated from the Aegypius monachus in Qinghai Tibet Plateau China.</title>
        <authorList>
            <person name="Wang Y."/>
        </authorList>
    </citation>
    <scope>NUCLEOTIDE SEQUENCE [LARGE SCALE GENOMIC DNA]</scope>
    <source>
        <strain evidence="15 16">VUL4_3</strain>
    </source>
</reference>
<keyword evidence="5 11" id="KW-0863">Zinc-finger</keyword>
<keyword evidence="4 11" id="KW-0677">Repeat</keyword>
<protein>
    <recommendedName>
        <fullName evidence="10 11">Chaperone protein DnaJ</fullName>
    </recommendedName>
</protein>
<dbReference type="Pfam" id="PF00226">
    <property type="entry name" value="DnaJ"/>
    <property type="match status" value="1"/>
</dbReference>
<dbReference type="FunFam" id="2.10.230.10:FF:000002">
    <property type="entry name" value="Molecular chaperone DnaJ"/>
    <property type="match status" value="1"/>
</dbReference>
<evidence type="ECO:0000259" key="13">
    <source>
        <dbReference type="PROSITE" id="PS50076"/>
    </source>
</evidence>
<dbReference type="SUPFAM" id="SSF46565">
    <property type="entry name" value="Chaperone J-domain"/>
    <property type="match status" value="1"/>
</dbReference>
<feature type="binding site" evidence="11">
    <location>
        <position position="195"/>
    </location>
    <ligand>
        <name>Zn(2+)</name>
        <dbReference type="ChEBI" id="CHEBI:29105"/>
        <label>1</label>
    </ligand>
</feature>
<feature type="domain" description="J" evidence="13">
    <location>
        <begin position="3"/>
        <end position="66"/>
    </location>
</feature>
<comment type="cofactor">
    <cofactor evidence="11">
        <name>Zn(2+)</name>
        <dbReference type="ChEBI" id="CHEBI:29105"/>
    </cofactor>
    <text evidence="11">Binds 2 Zn(2+) ions per monomer.</text>
</comment>
<dbReference type="GO" id="GO:0031072">
    <property type="term" value="F:heat shock protein binding"/>
    <property type="evidence" value="ECO:0007669"/>
    <property type="project" value="InterPro"/>
</dbReference>
<evidence type="ECO:0000256" key="12">
    <source>
        <dbReference type="PROSITE-ProRule" id="PRU00546"/>
    </source>
</evidence>
<sequence length="370" mass="39884">MADYYEVLGVDKEASPEEIKRAYRKLARKLHPDVAGPEFEEQFKEVTVAYETLSDPKKRQEYDLGGSDSFFGGMGGMSFGASDIFNFMAQAAGAAAGQSGPMPRGRRGQDTLTVVDVTLEEVTFGGKKEIVVDTAVTCNRCDGSCAEPGTSPRTCNQCAGRGSIMRESRTILGMITTAVPCPTCSGHGTTIPTPCTECSGEGRVRTRRTTEIDIIPGIEHGNRVRLSGQGEAGPGGGPAGDLYVEFHVQPHDQLSRMGDDLYTQVSISLTKAVLGTRIQINTLDGQKELDIKPGTQPGTEIVLDGLGVARLQRRGRGDLHVKVDVKIPTKLSSAERKLYLDIAELHGEEDEIAPAHQGVFEKLRDRFAGN</sequence>
<keyword evidence="7 11" id="KW-0346">Stress response</keyword>
<dbReference type="InterPro" id="IPR036869">
    <property type="entry name" value="J_dom_sf"/>
</dbReference>
<dbReference type="InterPro" id="IPR018253">
    <property type="entry name" value="DnaJ_domain_CS"/>
</dbReference>
<keyword evidence="16" id="KW-1185">Reference proteome</keyword>
<evidence type="ECO:0000259" key="14">
    <source>
        <dbReference type="PROSITE" id="PS51188"/>
    </source>
</evidence>
<dbReference type="AlphaFoldDB" id="A0A1D9MKS5"/>
<dbReference type="GO" id="GO:0005737">
    <property type="term" value="C:cytoplasm"/>
    <property type="evidence" value="ECO:0007669"/>
    <property type="project" value="UniProtKB-SubCell"/>
</dbReference>
<dbReference type="GO" id="GO:0051082">
    <property type="term" value="F:unfolded protein binding"/>
    <property type="evidence" value="ECO:0007669"/>
    <property type="project" value="UniProtKB-UniRule"/>
</dbReference>
<dbReference type="Proteomes" id="UP000176288">
    <property type="component" value="Chromosome"/>
</dbReference>
<keyword evidence="2 11" id="KW-0235">DNA replication</keyword>
<dbReference type="Pfam" id="PF01556">
    <property type="entry name" value="DnaJ_C"/>
    <property type="match status" value="1"/>
</dbReference>
<dbReference type="STRING" id="1912795.BK816_06090"/>
<dbReference type="FunFam" id="2.60.260.20:FF:000005">
    <property type="entry name" value="Chaperone protein dnaJ 1, mitochondrial"/>
    <property type="match status" value="1"/>
</dbReference>
<name>A0A1D9MKS5_9ACTO</name>
<feature type="binding site" evidence="11">
    <location>
        <position position="184"/>
    </location>
    <ligand>
        <name>Zn(2+)</name>
        <dbReference type="ChEBI" id="CHEBI:29105"/>
        <label>2</label>
    </ligand>
</feature>
<dbReference type="EMBL" id="CP017812">
    <property type="protein sequence ID" value="AOZ72914.1"/>
    <property type="molecule type" value="Genomic_DNA"/>
</dbReference>
<evidence type="ECO:0000256" key="5">
    <source>
        <dbReference type="ARBA" id="ARBA00022771"/>
    </source>
</evidence>
<feature type="binding site" evidence="11">
    <location>
        <position position="198"/>
    </location>
    <ligand>
        <name>Zn(2+)</name>
        <dbReference type="ChEBI" id="CHEBI:29105"/>
        <label>1</label>
    </ligand>
</feature>
<dbReference type="GO" id="GO:0005524">
    <property type="term" value="F:ATP binding"/>
    <property type="evidence" value="ECO:0007669"/>
    <property type="project" value="InterPro"/>
</dbReference>
<feature type="binding site" evidence="11">
    <location>
        <position position="141"/>
    </location>
    <ligand>
        <name>Zn(2+)</name>
        <dbReference type="ChEBI" id="CHEBI:29105"/>
        <label>1</label>
    </ligand>
</feature>
<dbReference type="InterPro" id="IPR036410">
    <property type="entry name" value="HSP_DnaJ_Cys-rich_dom_sf"/>
</dbReference>
<comment type="function">
    <text evidence="11">Participates actively in the response to hyperosmotic and heat shock by preventing the aggregation of stress-denatured proteins and by disaggregating proteins, also in an autonomous, DnaK-independent fashion. Unfolded proteins bind initially to DnaJ; upon interaction with the DnaJ-bound protein, DnaK hydrolyzes its bound ATP, resulting in the formation of a stable complex. GrpE releases ADP from DnaK; ATP binding to DnaK triggers the release of the substrate protein, thus completing the reaction cycle. Several rounds of ATP-dependent interactions between DnaJ, DnaK and GrpE are required for fully efficient folding. Also involved, together with DnaK and GrpE, in the DNA replication of plasmids through activation of initiation proteins.</text>
</comment>
<evidence type="ECO:0000256" key="10">
    <source>
        <dbReference type="ARBA" id="ARBA00067609"/>
    </source>
</evidence>
<comment type="subcellular location">
    <subcellularLocation>
        <location evidence="11">Cytoplasm</location>
    </subcellularLocation>
</comment>
<keyword evidence="1 11" id="KW-0963">Cytoplasm</keyword>
<dbReference type="CDD" id="cd10747">
    <property type="entry name" value="DnaJ_C"/>
    <property type="match status" value="1"/>
</dbReference>
<dbReference type="HAMAP" id="MF_01152">
    <property type="entry name" value="DnaJ"/>
    <property type="match status" value="1"/>
</dbReference>
<keyword evidence="8 11" id="KW-0143">Chaperone</keyword>
<comment type="caution">
    <text evidence="11">Lacks conserved residue(s) required for the propagation of feature annotation.</text>
</comment>
<feature type="binding site" evidence="11">
    <location>
        <position position="181"/>
    </location>
    <ligand>
        <name>Zn(2+)</name>
        <dbReference type="ChEBI" id="CHEBI:29105"/>
        <label>2</label>
    </ligand>
</feature>
<evidence type="ECO:0000313" key="16">
    <source>
        <dbReference type="Proteomes" id="UP000176288"/>
    </source>
</evidence>
<evidence type="ECO:0000256" key="7">
    <source>
        <dbReference type="ARBA" id="ARBA00023016"/>
    </source>
</evidence>
<dbReference type="InterPro" id="IPR001623">
    <property type="entry name" value="DnaJ_domain"/>
</dbReference>
<dbReference type="PROSITE" id="PS51188">
    <property type="entry name" value="ZF_CR"/>
    <property type="match status" value="1"/>
</dbReference>
<evidence type="ECO:0000256" key="9">
    <source>
        <dbReference type="ARBA" id="ARBA00061004"/>
    </source>
</evidence>
<evidence type="ECO:0000256" key="11">
    <source>
        <dbReference type="HAMAP-Rule" id="MF_01152"/>
    </source>
</evidence>
<dbReference type="SUPFAM" id="SSF49493">
    <property type="entry name" value="HSP40/DnaJ peptide-binding domain"/>
    <property type="match status" value="2"/>
</dbReference>
<dbReference type="InterPro" id="IPR001305">
    <property type="entry name" value="HSP_DnaJ_Cys-rich_dom"/>
</dbReference>
<dbReference type="InterPro" id="IPR012724">
    <property type="entry name" value="DnaJ"/>
</dbReference>
<dbReference type="PROSITE" id="PS50076">
    <property type="entry name" value="DNAJ_2"/>
    <property type="match status" value="1"/>
</dbReference>
<evidence type="ECO:0000256" key="3">
    <source>
        <dbReference type="ARBA" id="ARBA00022723"/>
    </source>
</evidence>
<feature type="binding site" evidence="11">
    <location>
        <position position="158"/>
    </location>
    <ligand>
        <name>Zn(2+)</name>
        <dbReference type="ChEBI" id="CHEBI:29105"/>
        <label>2</label>
    </ligand>
</feature>
<dbReference type="SUPFAM" id="SSF57938">
    <property type="entry name" value="DnaJ/Hsp40 cysteine-rich domain"/>
    <property type="match status" value="1"/>
</dbReference>
<keyword evidence="6 11" id="KW-0862">Zinc</keyword>
<comment type="similarity">
    <text evidence="9 11">Belongs to the DnaJ family.</text>
</comment>
<organism evidence="15 16">
    <name type="scientific">Boudabousia tangfeifanii</name>
    <dbReference type="NCBI Taxonomy" id="1912795"/>
    <lineage>
        <taxon>Bacteria</taxon>
        <taxon>Bacillati</taxon>
        <taxon>Actinomycetota</taxon>
        <taxon>Actinomycetes</taxon>
        <taxon>Actinomycetales</taxon>
        <taxon>Actinomycetaceae</taxon>
        <taxon>Boudabousia</taxon>
    </lineage>
</organism>
<gene>
    <name evidence="11" type="primary">dnaJ</name>
    <name evidence="15" type="ORF">BK816_06090</name>
</gene>
<evidence type="ECO:0000313" key="15">
    <source>
        <dbReference type="EMBL" id="AOZ72914.1"/>
    </source>
</evidence>
<keyword evidence="3 11" id="KW-0479">Metal-binding</keyword>
<dbReference type="CDD" id="cd06257">
    <property type="entry name" value="DnaJ"/>
    <property type="match status" value="1"/>
</dbReference>
<evidence type="ECO:0000256" key="8">
    <source>
        <dbReference type="ARBA" id="ARBA00023186"/>
    </source>
</evidence>
<dbReference type="RefSeq" id="WP_071164379.1">
    <property type="nucleotide sequence ID" value="NZ_CP017812.1"/>
</dbReference>
<dbReference type="Gene3D" id="2.10.230.10">
    <property type="entry name" value="Heat shock protein DnaJ, cysteine-rich domain"/>
    <property type="match status" value="1"/>
</dbReference>
<dbReference type="PRINTS" id="PR00625">
    <property type="entry name" value="JDOMAIN"/>
</dbReference>
<comment type="domain">
    <text evidence="11">The J domain is necessary and sufficient to stimulate DnaK ATPase activity. Zinc center 1 plays an important role in the autonomous, DnaK-independent chaperone activity of DnaJ. Zinc center 2 is essential for interaction with DnaK and for DnaJ activity.</text>
</comment>
<feature type="binding site" evidence="11">
    <location>
        <position position="138"/>
    </location>
    <ligand>
        <name>Zn(2+)</name>
        <dbReference type="ChEBI" id="CHEBI:29105"/>
        <label>1</label>
    </ligand>
</feature>
<dbReference type="CDD" id="cd10719">
    <property type="entry name" value="DnaJ_zf"/>
    <property type="match status" value="1"/>
</dbReference>
<dbReference type="Gene3D" id="1.10.287.110">
    <property type="entry name" value="DnaJ domain"/>
    <property type="match status" value="1"/>
</dbReference>
<dbReference type="InterPro" id="IPR008971">
    <property type="entry name" value="HSP40/DnaJ_pept-bd"/>
</dbReference>
<dbReference type="Gene3D" id="2.60.260.20">
    <property type="entry name" value="Urease metallochaperone UreE, N-terminal domain"/>
    <property type="match status" value="2"/>
</dbReference>
<feature type="binding site" evidence="11">
    <location>
        <position position="155"/>
    </location>
    <ligand>
        <name>Zn(2+)</name>
        <dbReference type="ChEBI" id="CHEBI:29105"/>
        <label>2</label>
    </ligand>
</feature>
<dbReference type="Pfam" id="PF00684">
    <property type="entry name" value="DnaJ_CXXCXGXG"/>
    <property type="match status" value="1"/>
</dbReference>
<dbReference type="GO" id="GO:0006260">
    <property type="term" value="P:DNA replication"/>
    <property type="evidence" value="ECO:0007669"/>
    <property type="project" value="UniProtKB-KW"/>
</dbReference>
<evidence type="ECO:0000256" key="2">
    <source>
        <dbReference type="ARBA" id="ARBA00022705"/>
    </source>
</evidence>
<dbReference type="SMART" id="SM00271">
    <property type="entry name" value="DnaJ"/>
    <property type="match status" value="1"/>
</dbReference>
<proteinExistence type="inferred from homology"/>
<dbReference type="PANTHER" id="PTHR43096:SF48">
    <property type="entry name" value="CHAPERONE PROTEIN DNAJ"/>
    <property type="match status" value="1"/>
</dbReference>
<dbReference type="PANTHER" id="PTHR43096">
    <property type="entry name" value="DNAJ HOMOLOG 1, MITOCHONDRIAL-RELATED"/>
    <property type="match status" value="1"/>
</dbReference>
<feature type="domain" description="CR-type" evidence="14">
    <location>
        <begin position="125"/>
        <end position="207"/>
    </location>
</feature>
<comment type="subunit">
    <text evidence="11">Homodimer.</text>
</comment>
<dbReference type="GO" id="GO:0008270">
    <property type="term" value="F:zinc ion binding"/>
    <property type="evidence" value="ECO:0007669"/>
    <property type="project" value="UniProtKB-UniRule"/>
</dbReference>
<dbReference type="InterPro" id="IPR002939">
    <property type="entry name" value="DnaJ_C"/>
</dbReference>